<evidence type="ECO:0000256" key="2">
    <source>
        <dbReference type="ARBA" id="ARBA00022723"/>
    </source>
</evidence>
<keyword evidence="2" id="KW-0479">Metal-binding</keyword>
<dbReference type="InterPro" id="IPR034751">
    <property type="entry name" value="Yippee"/>
</dbReference>
<dbReference type="GO" id="GO:0046872">
    <property type="term" value="F:metal ion binding"/>
    <property type="evidence" value="ECO:0007669"/>
    <property type="project" value="UniProtKB-KW"/>
</dbReference>
<dbReference type="InterPro" id="IPR039058">
    <property type="entry name" value="Yippee_fam"/>
</dbReference>
<dbReference type="AlphaFoldDB" id="A0AAD5RQU5"/>
<evidence type="ECO:0000256" key="4">
    <source>
        <dbReference type="SAM" id="MobiDB-lite"/>
    </source>
</evidence>
<dbReference type="Proteomes" id="UP001201980">
    <property type="component" value="Unassembled WGS sequence"/>
</dbReference>
<gene>
    <name evidence="6" type="ORF">MKZ38_001057</name>
</gene>
<dbReference type="InterPro" id="IPR004910">
    <property type="entry name" value="Yippee/Mis18/Cereblon"/>
</dbReference>
<accession>A0AAD5RQU5</accession>
<proteinExistence type="inferred from homology"/>
<evidence type="ECO:0000259" key="5">
    <source>
        <dbReference type="PROSITE" id="PS51792"/>
    </source>
</evidence>
<feature type="region of interest" description="Disordered" evidence="4">
    <location>
        <begin position="1"/>
        <end position="79"/>
    </location>
</feature>
<dbReference type="Pfam" id="PF03226">
    <property type="entry name" value="Yippee-Mis18"/>
    <property type="match status" value="1"/>
</dbReference>
<evidence type="ECO:0000256" key="3">
    <source>
        <dbReference type="ARBA" id="ARBA00022833"/>
    </source>
</evidence>
<dbReference type="PANTHER" id="PTHR13848">
    <property type="entry name" value="PROTEIN YIPPEE-LIKE CG15309-RELATED"/>
    <property type="match status" value="1"/>
</dbReference>
<feature type="domain" description="Yippee" evidence="5">
    <location>
        <begin position="85"/>
        <end position="194"/>
    </location>
</feature>
<dbReference type="EMBL" id="JAKWBI020000125">
    <property type="protein sequence ID" value="KAJ2902084.1"/>
    <property type="molecule type" value="Genomic_DNA"/>
</dbReference>
<reference evidence="6" key="1">
    <citation type="submission" date="2022-07" db="EMBL/GenBank/DDBJ databases">
        <title>Draft genome sequence of Zalerion maritima ATCC 34329, a (micro)plastics degrading marine fungus.</title>
        <authorList>
            <person name="Paco A."/>
            <person name="Goncalves M.F.M."/>
            <person name="Rocha-Santos T.A.P."/>
            <person name="Alves A."/>
        </authorList>
    </citation>
    <scope>NUCLEOTIDE SEQUENCE</scope>
    <source>
        <strain evidence="6">ATCC 34329</strain>
    </source>
</reference>
<protein>
    <recommendedName>
        <fullName evidence="5">Yippee domain-containing protein</fullName>
    </recommendedName>
</protein>
<comment type="similarity">
    <text evidence="1">Belongs to the yippee family.</text>
</comment>
<organism evidence="6 7">
    <name type="scientific">Zalerion maritima</name>
    <dbReference type="NCBI Taxonomy" id="339359"/>
    <lineage>
        <taxon>Eukaryota</taxon>
        <taxon>Fungi</taxon>
        <taxon>Dikarya</taxon>
        <taxon>Ascomycota</taxon>
        <taxon>Pezizomycotina</taxon>
        <taxon>Sordariomycetes</taxon>
        <taxon>Lulworthiomycetidae</taxon>
        <taxon>Lulworthiales</taxon>
        <taxon>Lulworthiaceae</taxon>
        <taxon>Zalerion</taxon>
    </lineage>
</organism>
<dbReference type="PROSITE" id="PS51792">
    <property type="entry name" value="YIPPEE"/>
    <property type="match status" value="1"/>
</dbReference>
<keyword evidence="3" id="KW-0862">Zinc</keyword>
<feature type="compositionally biased region" description="Low complexity" evidence="4">
    <location>
        <begin position="37"/>
        <end position="58"/>
    </location>
</feature>
<evidence type="ECO:0000256" key="1">
    <source>
        <dbReference type="ARBA" id="ARBA00005613"/>
    </source>
</evidence>
<evidence type="ECO:0000313" key="7">
    <source>
        <dbReference type="Proteomes" id="UP001201980"/>
    </source>
</evidence>
<name>A0AAD5RQU5_9PEZI</name>
<evidence type="ECO:0000313" key="6">
    <source>
        <dbReference type="EMBL" id="KAJ2902084.1"/>
    </source>
</evidence>
<sequence length="276" mass="30286">MAPLRRYENDDSDGPTRPRPFLILPSLTWPFRRRSSTDSNDGGDSTTSEGTTPGTSPTAPIVPSASKAIPGSNSGRGTIHRARPDLLRCKHCSTEFAYASQILSKGFTGRLGRAYLVAPPQSSHVRSKGNNLFNIKVGKVEGRALVTGWHEVADITCRVCGETIGWKYVDAKDEAQKYKVGKFILETTQTVRYTSWENRDVYVPAKENQIKTEAGDGAYAPPGAEDWTQKLGDTGTSVAAVEFDSEDEDECDEIFAGVWDPTVAAKRRARKQRKVS</sequence>
<keyword evidence="7" id="KW-1185">Reference proteome</keyword>
<comment type="caution">
    <text evidence="6">The sequence shown here is derived from an EMBL/GenBank/DDBJ whole genome shotgun (WGS) entry which is preliminary data.</text>
</comment>